<reference evidence="1" key="1">
    <citation type="submission" date="2014-12" db="EMBL/GenBank/DDBJ databases">
        <title>Insight into the proteome of Arion vulgaris.</title>
        <authorList>
            <person name="Aradska J."/>
            <person name="Bulat T."/>
            <person name="Smidak R."/>
            <person name="Sarate P."/>
            <person name="Gangsoo J."/>
            <person name="Sialana F."/>
            <person name="Bilban M."/>
            <person name="Lubec G."/>
        </authorList>
    </citation>
    <scope>NUCLEOTIDE SEQUENCE</scope>
    <source>
        <tissue evidence="1">Skin</tissue>
    </source>
</reference>
<accession>A0A0B7C7J0</accession>
<feature type="non-terminal residue" evidence="1">
    <location>
        <position position="1"/>
    </location>
</feature>
<dbReference type="AlphaFoldDB" id="A0A0B7C7J0"/>
<evidence type="ECO:0000313" key="1">
    <source>
        <dbReference type="EMBL" id="CEL00380.1"/>
    </source>
</evidence>
<dbReference type="EMBL" id="HACG01053509">
    <property type="protein sequence ID" value="CEL00380.1"/>
    <property type="molecule type" value="Transcribed_RNA"/>
</dbReference>
<sequence length="76" mass="8455">DNTKSNANLVIINNVDNESLKQKNEMLVEDCNEMSCDEDGEVDLLSTVSDTSDEKCETKIIHAGNTEVHNLDTEIE</sequence>
<gene>
    <name evidence="1" type="primary">ORF223560</name>
</gene>
<proteinExistence type="predicted"/>
<organism evidence="1">
    <name type="scientific">Arion vulgaris</name>
    <dbReference type="NCBI Taxonomy" id="1028688"/>
    <lineage>
        <taxon>Eukaryota</taxon>
        <taxon>Metazoa</taxon>
        <taxon>Spiralia</taxon>
        <taxon>Lophotrochozoa</taxon>
        <taxon>Mollusca</taxon>
        <taxon>Gastropoda</taxon>
        <taxon>Heterobranchia</taxon>
        <taxon>Euthyneura</taxon>
        <taxon>Panpulmonata</taxon>
        <taxon>Eupulmonata</taxon>
        <taxon>Stylommatophora</taxon>
        <taxon>Helicina</taxon>
        <taxon>Arionoidea</taxon>
        <taxon>Arionidae</taxon>
        <taxon>Arion</taxon>
    </lineage>
</organism>
<name>A0A0B7C7J0_9EUPU</name>
<feature type="non-terminal residue" evidence="1">
    <location>
        <position position="76"/>
    </location>
</feature>
<protein>
    <submittedName>
        <fullName evidence="1">Uncharacterized protein</fullName>
    </submittedName>
</protein>